<reference evidence="6 7" key="1">
    <citation type="submission" date="2020-08" db="EMBL/GenBank/DDBJ databases">
        <title>Genomic Encyclopedia of Type Strains, Phase IV (KMG-IV): sequencing the most valuable type-strain genomes for metagenomic binning, comparative biology and taxonomic classification.</title>
        <authorList>
            <person name="Goeker M."/>
        </authorList>
    </citation>
    <scope>NUCLEOTIDE SEQUENCE [LARGE SCALE GENOMIC DNA]</scope>
    <source>
        <strain evidence="6 7">DSM 103526</strain>
    </source>
</reference>
<evidence type="ECO:0000313" key="7">
    <source>
        <dbReference type="Proteomes" id="UP000579281"/>
    </source>
</evidence>
<evidence type="ECO:0000313" key="6">
    <source>
        <dbReference type="EMBL" id="MBB6214006.1"/>
    </source>
</evidence>
<keyword evidence="1" id="KW-0805">Transcription regulation</keyword>
<dbReference type="PRINTS" id="PR00455">
    <property type="entry name" value="HTHTETR"/>
</dbReference>
<dbReference type="PROSITE" id="PS50977">
    <property type="entry name" value="HTH_TETR_2"/>
    <property type="match status" value="1"/>
</dbReference>
<keyword evidence="7" id="KW-1185">Reference proteome</keyword>
<comment type="caution">
    <text evidence="6">The sequence shown here is derived from an EMBL/GenBank/DDBJ whole genome shotgun (WGS) entry which is preliminary data.</text>
</comment>
<sequence>MTTQSSKKYRRLMEKAKELFFTQGYKRVTMDEIAAEAGISKMTIYKYFSSKEDLLLEVIIQWSDQILSIIHADLDKIPTAVEKIEYMFSFGASVSKEMPFVLYKDIMESPYIIARLGEYKKKEVLVLWKNILEEGVNKGEMRPMDVDFVSHFLSDLTENIDWQRIFANPYYLNEEKGVSWLVENIYDFFKYGLLGRGKG</sequence>
<dbReference type="RefSeq" id="WP_184307032.1">
    <property type="nucleotide sequence ID" value="NZ_JACHEN010000001.1"/>
</dbReference>
<dbReference type="InterPro" id="IPR050624">
    <property type="entry name" value="HTH-type_Tx_Regulator"/>
</dbReference>
<evidence type="ECO:0000256" key="3">
    <source>
        <dbReference type="ARBA" id="ARBA00023163"/>
    </source>
</evidence>
<dbReference type="Gene3D" id="1.10.10.60">
    <property type="entry name" value="Homeodomain-like"/>
    <property type="match status" value="1"/>
</dbReference>
<dbReference type="Pfam" id="PF00440">
    <property type="entry name" value="TetR_N"/>
    <property type="match status" value="1"/>
</dbReference>
<dbReference type="GO" id="GO:0003677">
    <property type="term" value="F:DNA binding"/>
    <property type="evidence" value="ECO:0007669"/>
    <property type="project" value="UniProtKB-UniRule"/>
</dbReference>
<feature type="domain" description="HTH tetR-type" evidence="5">
    <location>
        <begin position="6"/>
        <end position="66"/>
    </location>
</feature>
<evidence type="ECO:0000256" key="2">
    <source>
        <dbReference type="ARBA" id="ARBA00023125"/>
    </source>
</evidence>
<dbReference type="InterPro" id="IPR036271">
    <property type="entry name" value="Tet_transcr_reg_TetR-rel_C_sf"/>
</dbReference>
<proteinExistence type="predicted"/>
<protein>
    <submittedName>
        <fullName evidence="6">AcrR family transcriptional regulator</fullName>
    </submittedName>
</protein>
<dbReference type="AlphaFoldDB" id="A0A841KKY6"/>
<dbReference type="Gene3D" id="1.10.357.10">
    <property type="entry name" value="Tetracycline Repressor, domain 2"/>
    <property type="match status" value="1"/>
</dbReference>
<evidence type="ECO:0000256" key="1">
    <source>
        <dbReference type="ARBA" id="ARBA00023015"/>
    </source>
</evidence>
<dbReference type="InterPro" id="IPR001647">
    <property type="entry name" value="HTH_TetR"/>
</dbReference>
<dbReference type="PANTHER" id="PTHR43479">
    <property type="entry name" value="ACREF/ENVCD OPERON REPRESSOR-RELATED"/>
    <property type="match status" value="1"/>
</dbReference>
<dbReference type="EMBL" id="JACHEN010000001">
    <property type="protein sequence ID" value="MBB6214006.1"/>
    <property type="molecule type" value="Genomic_DNA"/>
</dbReference>
<dbReference type="FunFam" id="1.10.10.60:FF:000141">
    <property type="entry name" value="TetR family transcriptional regulator"/>
    <property type="match status" value="1"/>
</dbReference>
<keyword evidence="2 4" id="KW-0238">DNA-binding</keyword>
<dbReference type="GO" id="GO:0045892">
    <property type="term" value="P:negative regulation of DNA-templated transcription"/>
    <property type="evidence" value="ECO:0007669"/>
    <property type="project" value="UniProtKB-ARBA"/>
</dbReference>
<dbReference type="SUPFAM" id="SSF46689">
    <property type="entry name" value="Homeodomain-like"/>
    <property type="match status" value="1"/>
</dbReference>
<evidence type="ECO:0000259" key="5">
    <source>
        <dbReference type="PROSITE" id="PS50977"/>
    </source>
</evidence>
<accession>A0A841KKY6</accession>
<evidence type="ECO:0000256" key="4">
    <source>
        <dbReference type="PROSITE-ProRule" id="PRU00335"/>
    </source>
</evidence>
<dbReference type="InterPro" id="IPR009057">
    <property type="entry name" value="Homeodomain-like_sf"/>
</dbReference>
<dbReference type="SUPFAM" id="SSF48498">
    <property type="entry name" value="Tetracyclin repressor-like, C-terminal domain"/>
    <property type="match status" value="1"/>
</dbReference>
<keyword evidence="3" id="KW-0804">Transcription</keyword>
<dbReference type="PANTHER" id="PTHR43479:SF11">
    <property type="entry name" value="ACREF_ENVCD OPERON REPRESSOR-RELATED"/>
    <property type="match status" value="1"/>
</dbReference>
<gene>
    <name evidence="6" type="ORF">HNQ80_000075</name>
</gene>
<organism evidence="6 7">
    <name type="scientific">Anaerosolibacter carboniphilus</name>
    <dbReference type="NCBI Taxonomy" id="1417629"/>
    <lineage>
        <taxon>Bacteria</taxon>
        <taxon>Bacillati</taxon>
        <taxon>Bacillota</taxon>
        <taxon>Clostridia</taxon>
        <taxon>Peptostreptococcales</taxon>
        <taxon>Thermotaleaceae</taxon>
        <taxon>Anaerosolibacter</taxon>
    </lineage>
</organism>
<feature type="DNA-binding region" description="H-T-H motif" evidence="4">
    <location>
        <begin position="29"/>
        <end position="48"/>
    </location>
</feature>
<name>A0A841KKY6_9FIRM</name>
<dbReference type="Proteomes" id="UP000579281">
    <property type="component" value="Unassembled WGS sequence"/>
</dbReference>